<sequence length="102" mass="11906">MQQPNSISMFTHAISSTQLNESVIELFRQLTQFVNDPIINFSTLMKAINVAELIHYSFNILFLDIAKEFDKDIHTPRHRQRSSSKITTLIAFNRHSNCNIRR</sequence>
<comment type="caution">
    <text evidence="1">The sequence shown here is derived from an EMBL/GenBank/DDBJ whole genome shotgun (WGS) entry which is preliminary data.</text>
</comment>
<gene>
    <name evidence="1" type="ORF">CDAR_126941</name>
</gene>
<organism evidence="1 2">
    <name type="scientific">Caerostris darwini</name>
    <dbReference type="NCBI Taxonomy" id="1538125"/>
    <lineage>
        <taxon>Eukaryota</taxon>
        <taxon>Metazoa</taxon>
        <taxon>Ecdysozoa</taxon>
        <taxon>Arthropoda</taxon>
        <taxon>Chelicerata</taxon>
        <taxon>Arachnida</taxon>
        <taxon>Araneae</taxon>
        <taxon>Araneomorphae</taxon>
        <taxon>Entelegynae</taxon>
        <taxon>Araneoidea</taxon>
        <taxon>Araneidae</taxon>
        <taxon>Caerostris</taxon>
    </lineage>
</organism>
<proteinExistence type="predicted"/>
<name>A0AAV4RXD0_9ARAC</name>
<reference evidence="1 2" key="1">
    <citation type="submission" date="2021-06" db="EMBL/GenBank/DDBJ databases">
        <title>Caerostris darwini draft genome.</title>
        <authorList>
            <person name="Kono N."/>
            <person name="Arakawa K."/>
        </authorList>
    </citation>
    <scope>NUCLEOTIDE SEQUENCE [LARGE SCALE GENOMIC DNA]</scope>
</reference>
<evidence type="ECO:0000313" key="1">
    <source>
        <dbReference type="EMBL" id="GIY26065.1"/>
    </source>
</evidence>
<dbReference type="AlphaFoldDB" id="A0AAV4RXD0"/>
<evidence type="ECO:0000313" key="2">
    <source>
        <dbReference type="Proteomes" id="UP001054837"/>
    </source>
</evidence>
<dbReference type="Proteomes" id="UP001054837">
    <property type="component" value="Unassembled WGS sequence"/>
</dbReference>
<keyword evidence="2" id="KW-1185">Reference proteome</keyword>
<protein>
    <submittedName>
        <fullName evidence="1">Uncharacterized protein</fullName>
    </submittedName>
</protein>
<accession>A0AAV4RXD0</accession>
<dbReference type="EMBL" id="BPLQ01006894">
    <property type="protein sequence ID" value="GIY26065.1"/>
    <property type="molecule type" value="Genomic_DNA"/>
</dbReference>